<keyword evidence="3" id="KW-1185">Reference proteome</keyword>
<evidence type="ECO:0000313" key="3">
    <source>
        <dbReference type="Proteomes" id="UP000596827"/>
    </source>
</evidence>
<comment type="caution">
    <text evidence="2">The sequence shown here is derived from an EMBL/GenBank/DDBJ whole genome shotgun (WGS) entry which is preliminary data.</text>
</comment>
<gene>
    <name evidence="2" type="ORF">H8R02_15435</name>
</gene>
<evidence type="ECO:0000313" key="2">
    <source>
        <dbReference type="EMBL" id="MBC5765860.1"/>
    </source>
</evidence>
<feature type="region of interest" description="Disordered" evidence="1">
    <location>
        <begin position="1"/>
        <end position="60"/>
    </location>
</feature>
<evidence type="ECO:0000256" key="1">
    <source>
        <dbReference type="SAM" id="MobiDB-lite"/>
    </source>
</evidence>
<name>A0A923S2X9_9BURK</name>
<dbReference type="RefSeq" id="WP_187082329.1">
    <property type="nucleotide sequence ID" value="NZ_JACORU010000005.1"/>
</dbReference>
<protein>
    <submittedName>
        <fullName evidence="2">Uncharacterized protein</fullName>
    </submittedName>
</protein>
<accession>A0A923S2X9</accession>
<organism evidence="2 3">
    <name type="scientific">Ramlibacter albus</name>
    <dbReference type="NCBI Taxonomy" id="2079448"/>
    <lineage>
        <taxon>Bacteria</taxon>
        <taxon>Pseudomonadati</taxon>
        <taxon>Pseudomonadota</taxon>
        <taxon>Betaproteobacteria</taxon>
        <taxon>Burkholderiales</taxon>
        <taxon>Comamonadaceae</taxon>
        <taxon>Ramlibacter</taxon>
    </lineage>
</organism>
<feature type="compositionally biased region" description="Basic and acidic residues" evidence="1">
    <location>
        <begin position="38"/>
        <end position="54"/>
    </location>
</feature>
<reference evidence="2" key="1">
    <citation type="submission" date="2020-08" db="EMBL/GenBank/DDBJ databases">
        <title>Ramlibacter sp. GTP1 16S ribosomal RNA gene genome sequencing and assembly.</title>
        <authorList>
            <person name="Kang M."/>
        </authorList>
    </citation>
    <scope>NUCLEOTIDE SEQUENCE</scope>
    <source>
        <strain evidence="2">GTP1</strain>
    </source>
</reference>
<dbReference type="Proteomes" id="UP000596827">
    <property type="component" value="Unassembled WGS sequence"/>
</dbReference>
<dbReference type="AlphaFoldDB" id="A0A923S2X9"/>
<proteinExistence type="predicted"/>
<sequence length="60" mass="6631">MQMDQQHASPEGQPQGEDQKERHGGAGKGAESALARMKQQERQRATLRPPETETRSATSE</sequence>
<dbReference type="EMBL" id="JACORU010000005">
    <property type="protein sequence ID" value="MBC5765860.1"/>
    <property type="molecule type" value="Genomic_DNA"/>
</dbReference>